<dbReference type="Proteomes" id="UP000285310">
    <property type="component" value="Unassembled WGS sequence"/>
</dbReference>
<dbReference type="GO" id="GO:0009245">
    <property type="term" value="P:lipid A biosynthetic process"/>
    <property type="evidence" value="ECO:0007669"/>
    <property type="project" value="TreeGrafter"/>
</dbReference>
<evidence type="ECO:0000256" key="2">
    <source>
        <dbReference type="ARBA" id="ARBA00012621"/>
    </source>
</evidence>
<comment type="similarity">
    <text evidence="9">Belongs to the glycosyltransferase group 1 family.</text>
</comment>
<feature type="domain" description="3-deoxy-D-manno-octulosonic-acid transferase N-terminal" evidence="10">
    <location>
        <begin position="39"/>
        <end position="215"/>
    </location>
</feature>
<comment type="function">
    <text evidence="9">Involved in lipopolysaccharide (LPS) biosynthesis. Catalyzes the transfer of 3-deoxy-D-manno-octulosonate (Kdo) residue(s) from CMP-Kdo to lipid IV(A), the tetraacyldisaccharide-1,4'-bisphosphate precursor of lipid A.</text>
</comment>
<dbReference type="EC" id="2.4.99.12" evidence="2 9"/>
<gene>
    <name evidence="11" type="ORF">SAJA_12755</name>
</gene>
<dbReference type="RefSeq" id="WP_123659009.1">
    <property type="nucleotide sequence ID" value="NZ_AYKG01000045.1"/>
</dbReference>
<dbReference type="GO" id="GO:0005886">
    <property type="term" value="C:plasma membrane"/>
    <property type="evidence" value="ECO:0007669"/>
    <property type="project" value="UniProtKB-SubCell"/>
</dbReference>
<feature type="site" description="Transition state stabilizer" evidence="8">
    <location>
        <position position="133"/>
    </location>
</feature>
<keyword evidence="9" id="KW-0448">Lipopolysaccharide biosynthesis</keyword>
<dbReference type="InterPro" id="IPR038107">
    <property type="entry name" value="Glycos_transf_N_sf"/>
</dbReference>
<dbReference type="InterPro" id="IPR007507">
    <property type="entry name" value="Glycos_transf_N"/>
</dbReference>
<keyword evidence="4 9" id="KW-0808">Transferase</keyword>
<dbReference type="Gene3D" id="3.40.50.11720">
    <property type="entry name" value="3-Deoxy-D-manno-octulosonic-acid transferase, N-terminal domain"/>
    <property type="match status" value="1"/>
</dbReference>
<dbReference type="InParanoid" id="A0A423PJ61"/>
<keyword evidence="12" id="KW-1185">Reference proteome</keyword>
<evidence type="ECO:0000256" key="5">
    <source>
        <dbReference type="ARBA" id="ARBA00031445"/>
    </source>
</evidence>
<name>A0A423PJ61_9GAMM</name>
<dbReference type="Gene3D" id="3.40.50.2000">
    <property type="entry name" value="Glycogen Phosphorylase B"/>
    <property type="match status" value="1"/>
</dbReference>
<evidence type="ECO:0000256" key="3">
    <source>
        <dbReference type="ARBA" id="ARBA00019077"/>
    </source>
</evidence>
<keyword evidence="9" id="KW-0812">Transmembrane</keyword>
<dbReference type="GO" id="GO:0043842">
    <property type="term" value="F:Kdo transferase activity"/>
    <property type="evidence" value="ECO:0007669"/>
    <property type="project" value="UniProtKB-EC"/>
</dbReference>
<organism evidence="11 12">
    <name type="scientific">Salinisphaera japonica YTM-1</name>
    <dbReference type="NCBI Taxonomy" id="1209778"/>
    <lineage>
        <taxon>Bacteria</taxon>
        <taxon>Pseudomonadati</taxon>
        <taxon>Pseudomonadota</taxon>
        <taxon>Gammaproteobacteria</taxon>
        <taxon>Salinisphaerales</taxon>
        <taxon>Salinisphaeraceae</taxon>
        <taxon>Salinisphaera</taxon>
    </lineage>
</organism>
<evidence type="ECO:0000313" key="11">
    <source>
        <dbReference type="EMBL" id="ROO25629.1"/>
    </source>
</evidence>
<feature type="site" description="Transition state stabilizer" evidence="8">
    <location>
        <position position="213"/>
    </location>
</feature>
<dbReference type="InterPro" id="IPR039901">
    <property type="entry name" value="Kdotransferase"/>
</dbReference>
<comment type="pathway">
    <text evidence="1 9">Bacterial outer membrane biogenesis; LPS core biosynthesis.</text>
</comment>
<dbReference type="Pfam" id="PF04413">
    <property type="entry name" value="Glycos_transf_N"/>
    <property type="match status" value="1"/>
</dbReference>
<keyword evidence="9" id="KW-1133">Transmembrane helix</keyword>
<dbReference type="GO" id="GO:0009244">
    <property type="term" value="P:lipopolysaccharide core region biosynthetic process"/>
    <property type="evidence" value="ECO:0007669"/>
    <property type="project" value="UniProtKB-UniRule"/>
</dbReference>
<comment type="catalytic activity">
    <reaction evidence="6 9">
        <text>lipid IVA (E. coli) + CMP-3-deoxy-beta-D-manno-octulosonate = alpha-Kdo-(2-&gt;6)-lipid IVA (E. coli) + CMP + H(+)</text>
        <dbReference type="Rhea" id="RHEA:28066"/>
        <dbReference type="ChEBI" id="CHEBI:15378"/>
        <dbReference type="ChEBI" id="CHEBI:58603"/>
        <dbReference type="ChEBI" id="CHEBI:60364"/>
        <dbReference type="ChEBI" id="CHEBI:60377"/>
        <dbReference type="ChEBI" id="CHEBI:85987"/>
        <dbReference type="EC" id="2.4.99.12"/>
    </reaction>
</comment>
<evidence type="ECO:0000256" key="7">
    <source>
        <dbReference type="PIRSR" id="PIRSR639901-1"/>
    </source>
</evidence>
<dbReference type="FunCoup" id="A0A423PJ61">
    <property type="interactions" value="246"/>
</dbReference>
<dbReference type="OrthoDB" id="9789797at2"/>
<evidence type="ECO:0000256" key="6">
    <source>
        <dbReference type="ARBA" id="ARBA00049183"/>
    </source>
</evidence>
<dbReference type="PANTHER" id="PTHR42755:SF1">
    <property type="entry name" value="3-DEOXY-D-MANNO-OCTULOSONIC ACID TRANSFERASE, MITOCHONDRIAL-RELATED"/>
    <property type="match status" value="1"/>
</dbReference>
<accession>A0A423PJ61</accession>
<dbReference type="EMBL" id="AYKG01000045">
    <property type="protein sequence ID" value="ROO25629.1"/>
    <property type="molecule type" value="Genomic_DNA"/>
</dbReference>
<keyword evidence="9" id="KW-0472">Membrane</keyword>
<feature type="active site" description="Proton acceptor" evidence="7">
    <location>
        <position position="64"/>
    </location>
</feature>
<evidence type="ECO:0000256" key="4">
    <source>
        <dbReference type="ARBA" id="ARBA00022679"/>
    </source>
</evidence>
<evidence type="ECO:0000256" key="8">
    <source>
        <dbReference type="PIRSR" id="PIRSR639901-2"/>
    </source>
</evidence>
<evidence type="ECO:0000259" key="10">
    <source>
        <dbReference type="Pfam" id="PF04413"/>
    </source>
</evidence>
<sequence length="440" mass="47527">MRAAPLMLAVYRAVVVGLLPLALLYFVWRSRREPAYRQHLAERLAWIATRTDRPVWLHAASVGEVRLAIALIHRLRGRSDAPILLTTMTPTGRETARHALGETVDVMYLALDTRAATQRFVTRVRPRCAIFIETELWPNLLDTLARAAIPIALVNASVSPRSASRYDSPMLRGLVRYTLQGIDLIAAAGAADKTRFETLGATGAALKTLGQLKYDLAADDTLDRAAATHGRQSLARPVIVAGSTHDDEETRWLSCFAEIRAQYPEALLVIAPRHPQRFDSVARQLAAGPWHWARFSQHGFDATADIVLVDTLGALGQLYYRADIAFIGGTLVPGIGGHNVIEPAAAGCVVVTGPHVDSWADVMAPWCREGRGAIVDDEAALVSQVISWLADRPGCRALGQANADQVAGARGASAASVDALVAAGFLVLDTPSEPSQPRRV</sequence>
<reference evidence="11 12" key="1">
    <citation type="submission" date="2013-10" db="EMBL/GenBank/DDBJ databases">
        <title>Salinisphaera japonica YTM-1 Genome Sequencing.</title>
        <authorList>
            <person name="Lai Q."/>
            <person name="Li C."/>
            <person name="Shao Z."/>
        </authorList>
    </citation>
    <scope>NUCLEOTIDE SEQUENCE [LARGE SCALE GENOMIC DNA]</scope>
    <source>
        <strain evidence="11 12">YTM-1</strain>
    </source>
</reference>
<evidence type="ECO:0000313" key="12">
    <source>
        <dbReference type="Proteomes" id="UP000285310"/>
    </source>
</evidence>
<feature type="transmembrane region" description="Helical" evidence="9">
    <location>
        <begin position="6"/>
        <end position="28"/>
    </location>
</feature>
<evidence type="ECO:0000256" key="9">
    <source>
        <dbReference type="RuleBase" id="RU365103"/>
    </source>
</evidence>
<proteinExistence type="inferred from homology"/>
<comment type="caution">
    <text evidence="11">The sequence shown here is derived from an EMBL/GenBank/DDBJ whole genome shotgun (WGS) entry which is preliminary data.</text>
</comment>
<evidence type="ECO:0000256" key="1">
    <source>
        <dbReference type="ARBA" id="ARBA00004713"/>
    </source>
</evidence>
<dbReference type="UniPathway" id="UPA00958"/>
<dbReference type="AlphaFoldDB" id="A0A423PJ61"/>
<comment type="subcellular location">
    <subcellularLocation>
        <location evidence="9">Cell membrane</location>
    </subcellularLocation>
</comment>
<protein>
    <recommendedName>
        <fullName evidence="3 9">3-deoxy-D-manno-octulosonic acid transferase</fullName>
        <shortName evidence="9">Kdo transferase</shortName>
        <ecNumber evidence="2 9">2.4.99.12</ecNumber>
    </recommendedName>
    <alternativeName>
        <fullName evidence="5 9">Lipid IV(A) 3-deoxy-D-manno-octulosonic acid transferase</fullName>
    </alternativeName>
</protein>
<keyword evidence="9" id="KW-1003">Cell membrane</keyword>
<dbReference type="PANTHER" id="PTHR42755">
    <property type="entry name" value="3-DEOXY-MANNO-OCTULOSONATE CYTIDYLYLTRANSFERASE"/>
    <property type="match status" value="1"/>
</dbReference>